<feature type="transmembrane region" description="Helical" evidence="1">
    <location>
        <begin position="376"/>
        <end position="396"/>
    </location>
</feature>
<keyword evidence="1" id="KW-0472">Membrane</keyword>
<proteinExistence type="predicted"/>
<evidence type="ECO:0000313" key="2">
    <source>
        <dbReference type="EMBL" id="WNO04817.1"/>
    </source>
</evidence>
<dbReference type="RefSeq" id="WP_313867640.1">
    <property type="nucleotide sequence ID" value="NZ_CP132507.1"/>
</dbReference>
<evidence type="ECO:0000313" key="3">
    <source>
        <dbReference type="Proteomes" id="UP001302257"/>
    </source>
</evidence>
<organism evidence="2 3">
    <name type="scientific">Rhodoferax mekongensis</name>
    <dbReference type="NCBI Taxonomy" id="3068341"/>
    <lineage>
        <taxon>Bacteria</taxon>
        <taxon>Pseudomonadati</taxon>
        <taxon>Pseudomonadota</taxon>
        <taxon>Betaproteobacteria</taxon>
        <taxon>Burkholderiales</taxon>
        <taxon>Comamonadaceae</taxon>
        <taxon>Rhodoferax</taxon>
    </lineage>
</organism>
<protein>
    <submittedName>
        <fullName evidence="2">Uncharacterized protein</fullName>
    </submittedName>
</protein>
<reference evidence="2 3" key="1">
    <citation type="submission" date="2023-08" db="EMBL/GenBank/DDBJ databases">
        <title>Rhodoferax potami sp. nov. and Rhodoferax mekongensis sp. nov., isolated from the Mekong River in Thailand.</title>
        <authorList>
            <person name="Kitikhun S."/>
            <person name="Charoenyingcharoen P."/>
            <person name="Siriarchawattana P."/>
            <person name="Likhitrattanapisal S."/>
            <person name="Nilsakha T."/>
            <person name="Chanpet A."/>
            <person name="Rattanawaree P."/>
            <person name="Ingsriswang S."/>
        </authorList>
    </citation>
    <scope>NUCLEOTIDE SEQUENCE [LARGE SCALE GENOMIC DNA]</scope>
    <source>
        <strain evidence="2 3">TBRC 17307</strain>
    </source>
</reference>
<feature type="transmembrane region" description="Helical" evidence="1">
    <location>
        <begin position="333"/>
        <end position="356"/>
    </location>
</feature>
<accession>A0ABZ0B1K5</accession>
<evidence type="ECO:0000256" key="1">
    <source>
        <dbReference type="SAM" id="Phobius"/>
    </source>
</evidence>
<keyword evidence="1" id="KW-0812">Transmembrane</keyword>
<dbReference type="Proteomes" id="UP001302257">
    <property type="component" value="Chromosome"/>
</dbReference>
<sequence length="476" mass="52831">MTINALYKELETSRIAWGSLNDLLVNGSYDFGRQRPVLDQQSMEVFRRRVDLVFEVLFSLRPQNESDVAHLVIGSKLAELRAHLLNFQRHLDGSLSQLRSPWRDGLTIQDGNDNFLWQLMDGPTNVSAVDVTPNFQQMHPALNYLVGAIGMFLPLCKANGVADLLQRVEAFGNANREAELLRRQTQEQGADVSATALQVAAHEKEARDHVVQAQTVVASLREVQVKAAADASNVATLVEQIKTVGANSDKLEALIGTYTSKFEAFQKELDARNSEFTQFQTDSKTATDANVKRETEIDRLTTLADAMISGSTTAGLAKSLEVTRKRYEDRMTAARTGFMVSIAILVLSALPLAAHLLPGLFGDFFPRVSDTAHESWYGVLGKVLLMVPATWLTGFYTKTFADFFHLEREYAHKAALAMSVDGFKRQAPKYEEEITAEVFLEIRNNPAKGSPVEPASHPLYDVLSKVVGKVLDKKKE</sequence>
<dbReference type="EMBL" id="CP132507">
    <property type="protein sequence ID" value="WNO04817.1"/>
    <property type="molecule type" value="Genomic_DNA"/>
</dbReference>
<keyword evidence="1" id="KW-1133">Transmembrane helix</keyword>
<keyword evidence="3" id="KW-1185">Reference proteome</keyword>
<name>A0ABZ0B1K5_9BURK</name>
<gene>
    <name evidence="2" type="ORF">RAN89_18305</name>
</gene>